<gene>
    <name evidence="2" type="ORF">K435DRAFT_879618</name>
</gene>
<dbReference type="EMBL" id="ML181125">
    <property type="protein sequence ID" value="THU76157.1"/>
    <property type="molecule type" value="Genomic_DNA"/>
</dbReference>
<feature type="region of interest" description="Disordered" evidence="1">
    <location>
        <begin position="1"/>
        <end position="121"/>
    </location>
</feature>
<evidence type="ECO:0000313" key="3">
    <source>
        <dbReference type="Proteomes" id="UP000297245"/>
    </source>
</evidence>
<feature type="compositionally biased region" description="Low complexity" evidence="1">
    <location>
        <begin position="62"/>
        <end position="80"/>
    </location>
</feature>
<accession>A0A4S8KKX0</accession>
<feature type="compositionally biased region" description="Basic and acidic residues" evidence="1">
    <location>
        <begin position="1"/>
        <end position="13"/>
    </location>
</feature>
<organism evidence="2 3">
    <name type="scientific">Dendrothele bispora (strain CBS 962.96)</name>
    <dbReference type="NCBI Taxonomy" id="1314807"/>
    <lineage>
        <taxon>Eukaryota</taxon>
        <taxon>Fungi</taxon>
        <taxon>Dikarya</taxon>
        <taxon>Basidiomycota</taxon>
        <taxon>Agaricomycotina</taxon>
        <taxon>Agaricomycetes</taxon>
        <taxon>Agaricomycetidae</taxon>
        <taxon>Agaricales</taxon>
        <taxon>Agaricales incertae sedis</taxon>
        <taxon>Dendrothele</taxon>
    </lineage>
</organism>
<keyword evidence="3" id="KW-1185">Reference proteome</keyword>
<dbReference type="AlphaFoldDB" id="A0A4S8KKX0"/>
<protein>
    <submittedName>
        <fullName evidence="2">Uncharacterized protein</fullName>
    </submittedName>
</protein>
<sequence length="419" mass="47729">MAYRGEEKNKVDDPEYIYASPEEGDDDDDDMDTDWDLDLSELKAESEEERDLVVIFPFRTRSQQGSESDSASSQDSSALSVEGSPSPYHVPNQETPTEVPGPELPQPENPHFPEDDDEKGPEFIQDVALPTHAHCPPGNLGELDEQALLRNFYHLVASTNIVSAYSVSDSEADEYLNHYTEYRKTRAEIYAGKASKPNHHYAMHNAELMKLWGPLSLVSEFSGEQINGMLQGVETNNHMYDLDFTMLRQMCRRGRIDALVSDGHYQSSEMKAMTNLFTSIRPKNRADDNFQPATSEEIAVLRKKSKTCNEGEYNLLFTYLYQHTGLNWRHANRIPHLPESLVLPEAIPTLKDFHHRGHKYSTSTSHNGNSAIQFYNYNRNRRTVCTGTIQHIWQVLSGTITLNDRATQVTQTKTRGRRR</sequence>
<dbReference type="OrthoDB" id="3269001at2759"/>
<name>A0A4S8KKX0_DENBC</name>
<dbReference type="Proteomes" id="UP000297245">
    <property type="component" value="Unassembled WGS sequence"/>
</dbReference>
<reference evidence="2 3" key="1">
    <citation type="journal article" date="2019" name="Nat. Ecol. Evol.">
        <title>Megaphylogeny resolves global patterns of mushroom evolution.</title>
        <authorList>
            <person name="Varga T."/>
            <person name="Krizsan K."/>
            <person name="Foldi C."/>
            <person name="Dima B."/>
            <person name="Sanchez-Garcia M."/>
            <person name="Sanchez-Ramirez S."/>
            <person name="Szollosi G.J."/>
            <person name="Szarkandi J.G."/>
            <person name="Papp V."/>
            <person name="Albert L."/>
            <person name="Andreopoulos W."/>
            <person name="Angelini C."/>
            <person name="Antonin V."/>
            <person name="Barry K.W."/>
            <person name="Bougher N.L."/>
            <person name="Buchanan P."/>
            <person name="Buyck B."/>
            <person name="Bense V."/>
            <person name="Catcheside P."/>
            <person name="Chovatia M."/>
            <person name="Cooper J."/>
            <person name="Damon W."/>
            <person name="Desjardin D."/>
            <person name="Finy P."/>
            <person name="Geml J."/>
            <person name="Haridas S."/>
            <person name="Hughes K."/>
            <person name="Justo A."/>
            <person name="Karasinski D."/>
            <person name="Kautmanova I."/>
            <person name="Kiss B."/>
            <person name="Kocsube S."/>
            <person name="Kotiranta H."/>
            <person name="LaButti K.M."/>
            <person name="Lechner B.E."/>
            <person name="Liimatainen K."/>
            <person name="Lipzen A."/>
            <person name="Lukacs Z."/>
            <person name="Mihaltcheva S."/>
            <person name="Morgado L.N."/>
            <person name="Niskanen T."/>
            <person name="Noordeloos M.E."/>
            <person name="Ohm R.A."/>
            <person name="Ortiz-Santana B."/>
            <person name="Ovrebo C."/>
            <person name="Racz N."/>
            <person name="Riley R."/>
            <person name="Savchenko A."/>
            <person name="Shiryaev A."/>
            <person name="Soop K."/>
            <person name="Spirin V."/>
            <person name="Szebenyi C."/>
            <person name="Tomsovsky M."/>
            <person name="Tulloss R.E."/>
            <person name="Uehling J."/>
            <person name="Grigoriev I.V."/>
            <person name="Vagvolgyi C."/>
            <person name="Papp T."/>
            <person name="Martin F.M."/>
            <person name="Miettinen O."/>
            <person name="Hibbett D.S."/>
            <person name="Nagy L.G."/>
        </authorList>
    </citation>
    <scope>NUCLEOTIDE SEQUENCE [LARGE SCALE GENOMIC DNA]</scope>
    <source>
        <strain evidence="2 3">CBS 962.96</strain>
    </source>
</reference>
<evidence type="ECO:0000256" key="1">
    <source>
        <dbReference type="SAM" id="MobiDB-lite"/>
    </source>
</evidence>
<feature type="compositionally biased region" description="Acidic residues" evidence="1">
    <location>
        <begin position="22"/>
        <end position="39"/>
    </location>
</feature>
<proteinExistence type="predicted"/>
<evidence type="ECO:0000313" key="2">
    <source>
        <dbReference type="EMBL" id="THU76157.1"/>
    </source>
</evidence>